<evidence type="ECO:0000256" key="6">
    <source>
        <dbReference type="ARBA" id="ARBA00023136"/>
    </source>
</evidence>
<dbReference type="SUPFAM" id="SSF50182">
    <property type="entry name" value="Sm-like ribonucleoproteins"/>
    <property type="match status" value="1"/>
</dbReference>
<dbReference type="Pfam" id="PF21082">
    <property type="entry name" value="MS_channel_3rd"/>
    <property type="match status" value="1"/>
</dbReference>
<dbReference type="SUPFAM" id="SSF82861">
    <property type="entry name" value="Mechanosensitive channel protein MscS (YggB), transmembrane region"/>
    <property type="match status" value="1"/>
</dbReference>
<gene>
    <name evidence="11" type="ORF">F4Y60_04610</name>
</gene>
<dbReference type="InterPro" id="IPR006685">
    <property type="entry name" value="MscS_channel_2nd"/>
</dbReference>
<comment type="subcellular location">
    <subcellularLocation>
        <location evidence="1">Cell membrane</location>
        <topology evidence="1">Multi-pass membrane protein</topology>
    </subcellularLocation>
</comment>
<dbReference type="SUPFAM" id="SSF82689">
    <property type="entry name" value="Mechanosensitive channel protein MscS (YggB), C-terminal domain"/>
    <property type="match status" value="1"/>
</dbReference>
<dbReference type="InterPro" id="IPR011066">
    <property type="entry name" value="MscS_channel_C_sf"/>
</dbReference>
<dbReference type="Pfam" id="PF00924">
    <property type="entry name" value="MS_channel_2nd"/>
    <property type="match status" value="1"/>
</dbReference>
<feature type="transmembrane region" description="Helical" evidence="7">
    <location>
        <begin position="212"/>
        <end position="234"/>
    </location>
</feature>
<dbReference type="AlphaFoldDB" id="A0A6B0XZY7"/>
<dbReference type="Gene3D" id="3.30.70.100">
    <property type="match status" value="1"/>
</dbReference>
<dbReference type="Gene3D" id="2.30.30.60">
    <property type="match status" value="1"/>
</dbReference>
<reference evidence="11" key="1">
    <citation type="submission" date="2019-09" db="EMBL/GenBank/DDBJ databases">
        <title>Characterisation of the sponge microbiome using genome-centric metagenomics.</title>
        <authorList>
            <person name="Engelberts J.P."/>
            <person name="Robbins S.J."/>
            <person name="De Goeij J.M."/>
            <person name="Aranda M."/>
            <person name="Bell S.C."/>
            <person name="Webster N.S."/>
        </authorList>
    </citation>
    <scope>NUCLEOTIDE SEQUENCE</scope>
    <source>
        <strain evidence="11">SB0664_bin_43</strain>
    </source>
</reference>
<keyword evidence="6 7" id="KW-0472">Membrane</keyword>
<feature type="domain" description="Mechanosensitive ion channel transmembrane helices 2/3" evidence="10">
    <location>
        <begin position="198"/>
        <end position="235"/>
    </location>
</feature>
<accession>A0A6B0XZY7</accession>
<evidence type="ECO:0000256" key="3">
    <source>
        <dbReference type="ARBA" id="ARBA00022475"/>
    </source>
</evidence>
<comment type="similarity">
    <text evidence="2">Belongs to the MscS (TC 1.A.23) family.</text>
</comment>
<evidence type="ECO:0000259" key="8">
    <source>
        <dbReference type="Pfam" id="PF00924"/>
    </source>
</evidence>
<evidence type="ECO:0000256" key="2">
    <source>
        <dbReference type="ARBA" id="ARBA00008017"/>
    </source>
</evidence>
<evidence type="ECO:0000313" key="11">
    <source>
        <dbReference type="EMBL" id="MXY33367.1"/>
    </source>
</evidence>
<keyword evidence="5 7" id="KW-1133">Transmembrane helix</keyword>
<evidence type="ECO:0000259" key="10">
    <source>
        <dbReference type="Pfam" id="PF21088"/>
    </source>
</evidence>
<dbReference type="InterPro" id="IPR006686">
    <property type="entry name" value="MscS_channel_CS"/>
</dbReference>
<proteinExistence type="inferred from homology"/>
<evidence type="ECO:0000256" key="7">
    <source>
        <dbReference type="SAM" id="Phobius"/>
    </source>
</evidence>
<evidence type="ECO:0000256" key="4">
    <source>
        <dbReference type="ARBA" id="ARBA00022692"/>
    </source>
</evidence>
<comment type="caution">
    <text evidence="11">The sequence shown here is derived from an EMBL/GenBank/DDBJ whole genome shotgun (WGS) entry which is preliminary data.</text>
</comment>
<name>A0A6B0XZY7_9RHOB</name>
<dbReference type="PROSITE" id="PS01246">
    <property type="entry name" value="UPF0003"/>
    <property type="match status" value="1"/>
</dbReference>
<dbReference type="InterPro" id="IPR023408">
    <property type="entry name" value="MscS_beta-dom_sf"/>
</dbReference>
<sequence>MNTLFSIPDGKQASGIAWLARALLTGLSVLSCAPASVAQTVAGSTAESAGGEPLQWTGIAGLRLLELDPWQWLTLATLLALAWLVSAVAVRTAFRVLRSLADRSTTAWNRSLLDRVIAPTRLAATVAVFYGGAFTLQLPAHAAAVLSVVCKVLIFVSVAWLLSRLVDLASGYVESRLAASKNTATATLVPLGRRAAKAFIGILAVLSVLQNLGFNIGGLLAGLGIGGLAVALAAQKTLENLFGGFVLVADRPVRIGDFCRAGDHLGTVEDIGIRSTRIRTLDRTLVTVPNAELSTIRIENYGVRDMLRLHTVLQVGYDTSPDQMRYLLVELRRMLYAHPKTLPEPCRVRFVNFGAHSLDIELFVFIASTDWNEFTGVREDIYLRIIDIVAESGACFAYPSQTLYLGRDPGRDVERTASTEATVGQWRAAGSLPLPEFPDNMIAEIAGTLEYPAPGTLGASGAGGS</sequence>
<dbReference type="PANTHER" id="PTHR30566:SF5">
    <property type="entry name" value="MECHANOSENSITIVE ION CHANNEL PROTEIN 1, MITOCHONDRIAL-RELATED"/>
    <property type="match status" value="1"/>
</dbReference>
<keyword evidence="3" id="KW-1003">Cell membrane</keyword>
<organism evidence="11">
    <name type="scientific">Boseongicola sp. SB0664_bin_43</name>
    <dbReference type="NCBI Taxonomy" id="2604844"/>
    <lineage>
        <taxon>Bacteria</taxon>
        <taxon>Pseudomonadati</taxon>
        <taxon>Pseudomonadota</taxon>
        <taxon>Alphaproteobacteria</taxon>
        <taxon>Rhodobacterales</taxon>
        <taxon>Paracoccaceae</taxon>
        <taxon>Boseongicola</taxon>
    </lineage>
</organism>
<feature type="transmembrane region" description="Helical" evidence="7">
    <location>
        <begin position="115"/>
        <end position="136"/>
    </location>
</feature>
<dbReference type="InterPro" id="IPR049278">
    <property type="entry name" value="MS_channel_C"/>
</dbReference>
<feature type="transmembrane region" description="Helical" evidence="7">
    <location>
        <begin position="142"/>
        <end position="162"/>
    </location>
</feature>
<dbReference type="InterPro" id="IPR011014">
    <property type="entry name" value="MscS_channel_TM-2"/>
</dbReference>
<dbReference type="InterPro" id="IPR049142">
    <property type="entry name" value="MS_channel_1st"/>
</dbReference>
<feature type="domain" description="Mechanosensitive ion channel MscS" evidence="8">
    <location>
        <begin position="237"/>
        <end position="301"/>
    </location>
</feature>
<evidence type="ECO:0000256" key="1">
    <source>
        <dbReference type="ARBA" id="ARBA00004651"/>
    </source>
</evidence>
<evidence type="ECO:0000256" key="5">
    <source>
        <dbReference type="ARBA" id="ARBA00022989"/>
    </source>
</evidence>
<dbReference type="EMBL" id="VXRY01000182">
    <property type="protein sequence ID" value="MXY33367.1"/>
    <property type="molecule type" value="Genomic_DNA"/>
</dbReference>
<evidence type="ECO:0000259" key="9">
    <source>
        <dbReference type="Pfam" id="PF21082"/>
    </source>
</evidence>
<dbReference type="PANTHER" id="PTHR30566">
    <property type="entry name" value="YNAI-RELATED MECHANOSENSITIVE ION CHANNEL"/>
    <property type="match status" value="1"/>
</dbReference>
<dbReference type="GO" id="GO:0008381">
    <property type="term" value="F:mechanosensitive monoatomic ion channel activity"/>
    <property type="evidence" value="ECO:0007669"/>
    <property type="project" value="UniProtKB-ARBA"/>
</dbReference>
<dbReference type="Pfam" id="PF21088">
    <property type="entry name" value="MS_channel_1st"/>
    <property type="match status" value="1"/>
</dbReference>
<protein>
    <submittedName>
        <fullName evidence="11">Mechanosensitive ion channel family protein</fullName>
    </submittedName>
</protein>
<dbReference type="InterPro" id="IPR010920">
    <property type="entry name" value="LSM_dom_sf"/>
</dbReference>
<keyword evidence="4 7" id="KW-0812">Transmembrane</keyword>
<dbReference type="GO" id="GO:0005886">
    <property type="term" value="C:plasma membrane"/>
    <property type="evidence" value="ECO:0007669"/>
    <property type="project" value="UniProtKB-SubCell"/>
</dbReference>
<feature type="domain" description="Mechanosensitive ion channel MscS C-terminal" evidence="9">
    <location>
        <begin position="312"/>
        <end position="393"/>
    </location>
</feature>
<feature type="transmembrane region" description="Helical" evidence="7">
    <location>
        <begin position="72"/>
        <end position="94"/>
    </location>
</feature>
<dbReference type="Gene3D" id="1.10.287.1260">
    <property type="match status" value="1"/>
</dbReference>